<feature type="region of interest" description="Disordered" evidence="1">
    <location>
        <begin position="1905"/>
        <end position="1932"/>
    </location>
</feature>
<feature type="compositionally biased region" description="Basic and acidic residues" evidence="1">
    <location>
        <begin position="1841"/>
        <end position="1852"/>
    </location>
</feature>
<dbReference type="WBParaSite" id="TMUE_1000004036.1">
    <property type="protein sequence ID" value="TMUE_1000004036.1"/>
    <property type="gene ID" value="WBGene00288008"/>
</dbReference>
<feature type="region of interest" description="Disordered" evidence="1">
    <location>
        <begin position="1495"/>
        <end position="1514"/>
    </location>
</feature>
<keyword evidence="3" id="KW-1185">Reference proteome</keyword>
<feature type="region of interest" description="Disordered" evidence="1">
    <location>
        <begin position="1637"/>
        <end position="1667"/>
    </location>
</feature>
<feature type="region of interest" description="Disordered" evidence="1">
    <location>
        <begin position="1407"/>
        <end position="1428"/>
    </location>
</feature>
<dbReference type="Gene3D" id="2.60.40.10">
    <property type="entry name" value="Immunoglobulins"/>
    <property type="match status" value="1"/>
</dbReference>
<feature type="region of interest" description="Disordered" evidence="1">
    <location>
        <begin position="931"/>
        <end position="964"/>
    </location>
</feature>
<dbReference type="Pfam" id="PF00635">
    <property type="entry name" value="Motile_Sperm"/>
    <property type="match status" value="1"/>
</dbReference>
<name>A0A5S6Q9Q1_TRIMR</name>
<dbReference type="PROSITE" id="PS50202">
    <property type="entry name" value="MSP"/>
    <property type="match status" value="1"/>
</dbReference>
<evidence type="ECO:0000259" key="2">
    <source>
        <dbReference type="PROSITE" id="PS50202"/>
    </source>
</evidence>
<reference evidence="4" key="1">
    <citation type="submission" date="2019-12" db="UniProtKB">
        <authorList>
            <consortium name="WormBaseParasite"/>
        </authorList>
    </citation>
    <scope>IDENTIFICATION</scope>
</reference>
<organism evidence="3 4">
    <name type="scientific">Trichuris muris</name>
    <name type="common">Mouse whipworm</name>
    <dbReference type="NCBI Taxonomy" id="70415"/>
    <lineage>
        <taxon>Eukaryota</taxon>
        <taxon>Metazoa</taxon>
        <taxon>Ecdysozoa</taxon>
        <taxon>Nematoda</taxon>
        <taxon>Enoplea</taxon>
        <taxon>Dorylaimia</taxon>
        <taxon>Trichinellida</taxon>
        <taxon>Trichuridae</taxon>
        <taxon>Trichuris</taxon>
    </lineage>
</organism>
<feature type="region of interest" description="Disordered" evidence="1">
    <location>
        <begin position="1738"/>
        <end position="1770"/>
    </location>
</feature>
<feature type="compositionally biased region" description="Basic and acidic residues" evidence="1">
    <location>
        <begin position="2105"/>
        <end position="2118"/>
    </location>
</feature>
<feature type="compositionally biased region" description="Basic and acidic residues" evidence="1">
    <location>
        <begin position="1738"/>
        <end position="1749"/>
    </location>
</feature>
<feature type="compositionally biased region" description="Low complexity" evidence="1">
    <location>
        <begin position="483"/>
        <end position="498"/>
    </location>
</feature>
<feature type="region of interest" description="Disordered" evidence="1">
    <location>
        <begin position="324"/>
        <end position="348"/>
    </location>
</feature>
<dbReference type="Proteomes" id="UP000046395">
    <property type="component" value="Unassembled WGS sequence"/>
</dbReference>
<dbReference type="SUPFAM" id="SSF49354">
    <property type="entry name" value="PapD-like"/>
    <property type="match status" value="1"/>
</dbReference>
<evidence type="ECO:0000313" key="4">
    <source>
        <dbReference type="WBParaSite" id="TMUE_1000004036.1"/>
    </source>
</evidence>
<feature type="compositionally biased region" description="Basic and acidic residues" evidence="1">
    <location>
        <begin position="1264"/>
        <end position="1273"/>
    </location>
</feature>
<feature type="compositionally biased region" description="Basic and acidic residues" evidence="1">
    <location>
        <begin position="955"/>
        <end position="964"/>
    </location>
</feature>
<accession>A0A5S6Q9Q1</accession>
<feature type="region of interest" description="Disordered" evidence="1">
    <location>
        <begin position="1137"/>
        <end position="1169"/>
    </location>
</feature>
<feature type="region of interest" description="Disordered" evidence="1">
    <location>
        <begin position="469"/>
        <end position="499"/>
    </location>
</feature>
<feature type="region of interest" description="Disordered" evidence="1">
    <location>
        <begin position="526"/>
        <end position="554"/>
    </location>
</feature>
<evidence type="ECO:0000313" key="3">
    <source>
        <dbReference type="Proteomes" id="UP000046395"/>
    </source>
</evidence>
<dbReference type="InterPro" id="IPR000535">
    <property type="entry name" value="MSP_dom"/>
</dbReference>
<feature type="compositionally biased region" description="Basic and acidic residues" evidence="1">
    <location>
        <begin position="1240"/>
        <end position="1251"/>
    </location>
</feature>
<protein>
    <submittedName>
        <fullName evidence="4">Major sperm protein</fullName>
    </submittedName>
</protein>
<dbReference type="InterPro" id="IPR008962">
    <property type="entry name" value="PapD-like_sf"/>
</dbReference>
<feature type="domain" description="MSP" evidence="2">
    <location>
        <begin position="1"/>
        <end position="98"/>
    </location>
</feature>
<feature type="compositionally biased region" description="Basic and acidic residues" evidence="1">
    <location>
        <begin position="931"/>
        <end position="942"/>
    </location>
</feature>
<feature type="compositionally biased region" description="Basic and acidic residues" evidence="1">
    <location>
        <begin position="1532"/>
        <end position="1543"/>
    </location>
</feature>
<sequence length="2118" mass="230681">MLSTYLTNDGRKRIAVKIRTTDNNIFRVNKVYFLLAPGEKAELQLYLLPLGLQFNFLCRNHITVIYGPISSGVKTAKNAWRSMQQMRRLTMRVTIEKPRKGDPVAKEITAVEVKKHFDRPVAPTSETANVRPTGKSKRMASIKDLVTPTSIFDDCLEPSRQDQKADTLETLPGAGTVKPGLPEAVKPQDKISHIEDITLKTAELIDDKLTQFEPVRTEKHVDESILLTGESANAESSEAKRDALMKDMVTVTSIWDDHSESTSHDQMGNKLEALRASATAIRPESSLLAKSQQMLFHSEEAPLKTAEVIDDKFIELEAGETKRYHDGPVSSTGAPVIVGASGEGKRDASLKDMVTPRSIWEDHLESSSQDGMAGALDVGLTTAVKPGLSEAAKPCEAPFRSEGVTVKTAEMMDEKLTTDFEILGTKEHFHGPVPFAGRSITVGASAEGKQETSIKDVFTTTSILDDHFEQSTHGRKSKTLDVGAASAGKGESSEASKSQSIPFLSDAITVTTAQVMDENFNELETTGTKKFDSPAPQMEESANLAASREGKPQASVHDMVTVTSIWDDHLDLGSQEKMETSEGAKAKDMLFHTESVTLKTAQLIDADLTDVESVAAEHLLTGVASLTGQLTNVGTPEQGNRETSPKDMITAKSIWDDYSESSSHARIASTFDAIPLAPADGATVKTAEMFDDNLANIQYVVAEKHFDGTAPSKVEPANVIASGVPKRESSEDMVTVTSIWRDHSELGSQTEVANELEAMTAPAPVKQQESPQAGNLGETFFANEGITLKTADPMEDKLTEMLTAEARTKTDSTIPSMRESPYDGPLEVKMEASVKDMVTAKSIHDDGSDSSCHGRMAGIAESREALFHREEIPVKTAETMDDKLSEMLTAEARTKTDSTILSMRESPYMGPSEVKTDASVKDMVTAMSIHDDRSDSSSHGRMADTLQPTSTGATIKRESSGMAKPREALFNREEIPVRTADPMEDKLTEMLTAEARTKTDSTIPSMRESPYEGPLEVKMEASVKDMVTAKSIHDDGSHSSSHGRMADILQPTSTGATIKRESSGMAKPREALFNREEIPVRTAEIMDDKLSEMLTAEARTKTDSTVPSMRESPYLGPLEVKTDASVKDMVTAMSIHDDRSHSSSHGRMADTLQPTSTGPTIKRESSGMAKPREALFNREEIPVRTAEIMDDKLSEMLTAEARTKTDSTVPSMRESPYLGPLEVKTDASVKDMVTAMSIHDDRSDSSSHGRMADTLQPTSTGPTIKRESSGMAKPREALFNREEIPVRTADPMEDKLTEMLTAEARTKTDSTIPSMRESPYEGPLEVKMEASVKDMVTAKSIHDDGSHSSSHGRMADILQPTSTGATIKRESSGMAKPREALFNREEIPVRTAEIMDDKLSEMLTAEARTKTDSTAPSMRESPYVGPSEVKVEASVKDIVTAKSIHDDGSDSSCHGRMAGIAESREALFHREEIPVKTAETMDDKLSEMLTAEAGTKTDSTIPSMRESPYVGPSEVKTDASVKDMVTAMSIHDDRSDSSSHGRMADTLQPTSTGPTIKRESSGMAKPREALFNREEIPVKTAETMDDKLSEMLTAEARTKTDSTIPSMRESPYVGPLEVKTDASVKDMVTAMSIHDDRADSSSHGRMADTLQPTSTGPTIKRESSGMAKPREALFNREEIPVRTAEIMDDKLSEMLTAEARTKTDSTVPSMRESPYLGPLEVKTDASVKDMVTAMSIHDDRSDSSSHGRMADTLQPTSTGPTIKRESSGMAKPREALFNREEIPVRTAEIMDDKLSEMLTAEARTKTDSTVPSMRESPYLGPLEVKTDASVKDMVTAMSIHDDRSDSSSHGRMADTLQPTSTGPTIKRESSGMAKPREALFNREEIPVRTAETMDDKLSEMLTAEARTKTDSSIPSVREPPCVGSSEVKPEASVKDMVTAKSIHDDGSDSSCHGRMAGMAKTREALYHGEEIPVETAEGMDEKLSKLLTAETRKKTDSSMSSMRQSPYVEPSGEVRKEASVNDMVTVTSFGDDHVESCSQGRMANTLEVIPVVAVRAGSLEAAKSQDVTLHNEGISLKTAEAMDDVLTEFEVRNAPILNAGGSSDVRQRSSMDDRKLMQ</sequence>
<evidence type="ECO:0000256" key="1">
    <source>
        <dbReference type="SAM" id="MobiDB-lite"/>
    </source>
</evidence>
<feature type="region of interest" description="Disordered" evidence="1">
    <location>
        <begin position="2098"/>
        <end position="2118"/>
    </location>
</feature>
<feature type="region of interest" description="Disordered" evidence="1">
    <location>
        <begin position="1841"/>
        <end position="1873"/>
    </location>
</feature>
<feature type="region of interest" description="Disordered" evidence="1">
    <location>
        <begin position="1991"/>
        <end position="2015"/>
    </location>
</feature>
<feature type="region of interest" description="Disordered" evidence="1">
    <location>
        <begin position="1532"/>
        <end position="1564"/>
    </location>
</feature>
<dbReference type="STRING" id="70415.A0A5S6Q9Q1"/>
<feature type="compositionally biased region" description="Basic and acidic residues" evidence="1">
    <location>
        <begin position="1637"/>
        <end position="1646"/>
    </location>
</feature>
<feature type="region of interest" description="Disordered" evidence="1">
    <location>
        <begin position="1240"/>
        <end position="1273"/>
    </location>
</feature>
<proteinExistence type="predicted"/>
<dbReference type="InterPro" id="IPR013783">
    <property type="entry name" value="Ig-like_fold"/>
</dbReference>